<name>A0A914RKV1_PAREQ</name>
<evidence type="ECO:0000256" key="8">
    <source>
        <dbReference type="SAM" id="Phobius"/>
    </source>
</evidence>
<comment type="similarity">
    <text evidence="2">Belongs to the PEN-2 family.</text>
</comment>
<evidence type="ECO:0000256" key="6">
    <source>
        <dbReference type="ARBA" id="ARBA00022989"/>
    </source>
</evidence>
<dbReference type="InterPro" id="IPR019379">
    <property type="entry name" value="Gamma_Secretase_Asp_P_PEN2"/>
</dbReference>
<evidence type="ECO:0000313" key="9">
    <source>
        <dbReference type="Proteomes" id="UP000887564"/>
    </source>
</evidence>
<evidence type="ECO:0000256" key="3">
    <source>
        <dbReference type="ARBA" id="ARBA00018306"/>
    </source>
</evidence>
<keyword evidence="4 8" id="KW-0812">Transmembrane</keyword>
<feature type="transmembrane region" description="Helical" evidence="8">
    <location>
        <begin position="113"/>
        <end position="139"/>
    </location>
</feature>
<proteinExistence type="inferred from homology"/>
<evidence type="ECO:0000256" key="5">
    <source>
        <dbReference type="ARBA" id="ARBA00022976"/>
    </source>
</evidence>
<accession>A0A914RKV1</accession>
<dbReference type="PANTHER" id="PTHR16318">
    <property type="entry name" value="GAMMA-SECRETASE SUBUNIT PEN-2"/>
    <property type="match status" value="1"/>
</dbReference>
<keyword evidence="5" id="KW-0914">Notch signaling pathway</keyword>
<evidence type="ECO:0000256" key="2">
    <source>
        <dbReference type="ARBA" id="ARBA00009607"/>
    </source>
</evidence>
<evidence type="ECO:0000313" key="10">
    <source>
        <dbReference type="WBParaSite" id="PEQ_0000541701-mRNA-1"/>
    </source>
</evidence>
<protein>
    <recommendedName>
        <fullName evidence="3">Gamma-secretase subunit PEN-2</fullName>
    </recommendedName>
</protein>
<evidence type="ECO:0000256" key="7">
    <source>
        <dbReference type="ARBA" id="ARBA00023136"/>
    </source>
</evidence>
<evidence type="ECO:0000256" key="1">
    <source>
        <dbReference type="ARBA" id="ARBA00004141"/>
    </source>
</evidence>
<keyword evidence="7 8" id="KW-0472">Membrane</keyword>
<dbReference type="GO" id="GO:0070765">
    <property type="term" value="C:gamma-secretase complex"/>
    <property type="evidence" value="ECO:0007669"/>
    <property type="project" value="TreeGrafter"/>
</dbReference>
<dbReference type="WBParaSite" id="PEQ_0000541701-mRNA-1">
    <property type="protein sequence ID" value="PEQ_0000541701-mRNA-1"/>
    <property type="gene ID" value="PEQ_0000541701"/>
</dbReference>
<dbReference type="Proteomes" id="UP000887564">
    <property type="component" value="Unplaced"/>
</dbReference>
<keyword evidence="9" id="KW-1185">Reference proteome</keyword>
<dbReference type="GO" id="GO:0007220">
    <property type="term" value="P:Notch receptor processing"/>
    <property type="evidence" value="ECO:0007669"/>
    <property type="project" value="TreeGrafter"/>
</dbReference>
<evidence type="ECO:0000256" key="4">
    <source>
        <dbReference type="ARBA" id="ARBA00022692"/>
    </source>
</evidence>
<feature type="transmembrane region" description="Helical" evidence="8">
    <location>
        <begin position="79"/>
        <end position="101"/>
    </location>
</feature>
<dbReference type="AlphaFoldDB" id="A0A914RKV1"/>
<comment type="subcellular location">
    <subcellularLocation>
        <location evidence="1">Membrane</location>
        <topology evidence="1">Multi-pass membrane protein</topology>
    </subcellularLocation>
</comment>
<dbReference type="PANTHER" id="PTHR16318:SF0">
    <property type="entry name" value="GAMMA-SECRETASE SUBUNIT PEN-2"/>
    <property type="match status" value="1"/>
</dbReference>
<dbReference type="Pfam" id="PF10251">
    <property type="entry name" value="PEN-2"/>
    <property type="match status" value="1"/>
</dbReference>
<sequence length="258" mass="30014">MISEGFHSSYLRSLVRRWAQIFAICSIGTKRVSIRRICDRHWYVDGRRYLPFAGRNRRGILMDLSKMSNADRVQLCRRYFFIGLALLPLVWIVNFVCFFRYAFIVEPSQSQKIIHVILSLIGACCWVVLLSVWEIYFQIERAKGNEWTDRLSFMLLIVAIIHCVRYFPPSLSILFTNRERLEKVETAFDAYQIPEFFPPCIHLCFFPRLPKELPEGKAHTSLTAVSAPQLGYAIDVCGVLQQRDISLLYSVFQKGKGM</sequence>
<feature type="transmembrane region" description="Helical" evidence="8">
    <location>
        <begin position="151"/>
        <end position="168"/>
    </location>
</feature>
<dbReference type="GO" id="GO:0007219">
    <property type="term" value="P:Notch signaling pathway"/>
    <property type="evidence" value="ECO:0007669"/>
    <property type="project" value="UniProtKB-KW"/>
</dbReference>
<keyword evidence="6 8" id="KW-1133">Transmembrane helix</keyword>
<reference evidence="10" key="1">
    <citation type="submission" date="2022-11" db="UniProtKB">
        <authorList>
            <consortium name="WormBaseParasite"/>
        </authorList>
    </citation>
    <scope>IDENTIFICATION</scope>
</reference>
<organism evidence="9 10">
    <name type="scientific">Parascaris equorum</name>
    <name type="common">Equine roundworm</name>
    <dbReference type="NCBI Taxonomy" id="6256"/>
    <lineage>
        <taxon>Eukaryota</taxon>
        <taxon>Metazoa</taxon>
        <taxon>Ecdysozoa</taxon>
        <taxon>Nematoda</taxon>
        <taxon>Chromadorea</taxon>
        <taxon>Rhabditida</taxon>
        <taxon>Spirurina</taxon>
        <taxon>Ascaridomorpha</taxon>
        <taxon>Ascaridoidea</taxon>
        <taxon>Ascarididae</taxon>
        <taxon>Parascaris</taxon>
    </lineage>
</organism>